<dbReference type="GO" id="GO:0005840">
    <property type="term" value="C:ribosome"/>
    <property type="evidence" value="ECO:0007669"/>
    <property type="project" value="UniProtKB-KW"/>
</dbReference>
<feature type="non-terminal residue" evidence="1">
    <location>
        <position position="37"/>
    </location>
</feature>
<proteinExistence type="predicted"/>
<gene>
    <name evidence="1" type="ORF">COU84_00930</name>
</gene>
<dbReference type="AlphaFoldDB" id="A0A2M8KHL9"/>
<evidence type="ECO:0000313" key="1">
    <source>
        <dbReference type="EMBL" id="PJE59415.1"/>
    </source>
</evidence>
<protein>
    <submittedName>
        <fullName evidence="1">30S ribosomal protein S2</fullName>
    </submittedName>
</protein>
<keyword evidence="1" id="KW-0689">Ribosomal protein</keyword>
<dbReference type="Proteomes" id="UP000231255">
    <property type="component" value="Unassembled WGS sequence"/>
</dbReference>
<keyword evidence="1" id="KW-0687">Ribonucleoprotein</keyword>
<accession>A0A2M8KHL9</accession>
<organism evidence="1 2">
    <name type="scientific">Candidatus Portnoybacteria bacterium CG10_big_fil_rev_8_21_14_0_10_43_39</name>
    <dbReference type="NCBI Taxonomy" id="1974815"/>
    <lineage>
        <taxon>Bacteria</taxon>
        <taxon>Candidatus Portnoyibacteriota</taxon>
    </lineage>
</organism>
<comment type="caution">
    <text evidence="1">The sequence shown here is derived from an EMBL/GenBank/DDBJ whole genome shotgun (WGS) entry which is preliminary data.</text>
</comment>
<sequence>MAEEKKKKESKKRKLDLEEITPSLEEMLKAGIHFGHR</sequence>
<dbReference type="EMBL" id="PFDZ01000023">
    <property type="protein sequence ID" value="PJE59415.1"/>
    <property type="molecule type" value="Genomic_DNA"/>
</dbReference>
<evidence type="ECO:0000313" key="2">
    <source>
        <dbReference type="Proteomes" id="UP000231255"/>
    </source>
</evidence>
<name>A0A2M8KHL9_9BACT</name>
<reference evidence="2" key="1">
    <citation type="submission" date="2017-09" db="EMBL/GenBank/DDBJ databases">
        <title>Depth-based differentiation of microbial function through sediment-hosted aquifers and enrichment of novel symbionts in the deep terrestrial subsurface.</title>
        <authorList>
            <person name="Probst A.J."/>
            <person name="Ladd B."/>
            <person name="Jarett J.K."/>
            <person name="Geller-Mcgrath D.E."/>
            <person name="Sieber C.M.K."/>
            <person name="Emerson J.B."/>
            <person name="Anantharaman K."/>
            <person name="Thomas B.C."/>
            <person name="Malmstrom R."/>
            <person name="Stieglmeier M."/>
            <person name="Klingl A."/>
            <person name="Woyke T."/>
            <person name="Ryan C.M."/>
            <person name="Banfield J.F."/>
        </authorList>
    </citation>
    <scope>NUCLEOTIDE SEQUENCE [LARGE SCALE GENOMIC DNA]</scope>
</reference>